<feature type="chain" id="PRO_5040840697" description="Peptidase S1 domain-containing protein" evidence="6">
    <location>
        <begin position="20"/>
        <end position="317"/>
    </location>
</feature>
<dbReference type="Pfam" id="PF00089">
    <property type="entry name" value="Trypsin"/>
    <property type="match status" value="1"/>
</dbReference>
<dbReference type="SMART" id="SM00020">
    <property type="entry name" value="Tryp_SPc"/>
    <property type="match status" value="1"/>
</dbReference>
<dbReference type="CDD" id="cd00190">
    <property type="entry name" value="Tryp_SPc"/>
    <property type="match status" value="1"/>
</dbReference>
<organism evidence="8 9">
    <name type="scientific">Coemansia biformis</name>
    <dbReference type="NCBI Taxonomy" id="1286918"/>
    <lineage>
        <taxon>Eukaryota</taxon>
        <taxon>Fungi</taxon>
        <taxon>Fungi incertae sedis</taxon>
        <taxon>Zoopagomycota</taxon>
        <taxon>Kickxellomycotina</taxon>
        <taxon>Kickxellomycetes</taxon>
        <taxon>Kickxellales</taxon>
        <taxon>Kickxellaceae</taxon>
        <taxon>Coemansia</taxon>
    </lineage>
</organism>
<evidence type="ECO:0000313" key="8">
    <source>
        <dbReference type="EMBL" id="KAJ1728884.1"/>
    </source>
</evidence>
<dbReference type="GO" id="GO:0004252">
    <property type="term" value="F:serine-type endopeptidase activity"/>
    <property type="evidence" value="ECO:0007669"/>
    <property type="project" value="InterPro"/>
</dbReference>
<dbReference type="SUPFAM" id="SSF50494">
    <property type="entry name" value="Trypsin-like serine proteases"/>
    <property type="match status" value="1"/>
</dbReference>
<evidence type="ECO:0000256" key="1">
    <source>
        <dbReference type="ARBA" id="ARBA00004613"/>
    </source>
</evidence>
<keyword evidence="5" id="KW-1015">Disulfide bond</keyword>
<evidence type="ECO:0000256" key="5">
    <source>
        <dbReference type="ARBA" id="ARBA00023157"/>
    </source>
</evidence>
<evidence type="ECO:0000313" key="9">
    <source>
        <dbReference type="Proteomes" id="UP001143981"/>
    </source>
</evidence>
<keyword evidence="9" id="KW-1185">Reference proteome</keyword>
<gene>
    <name evidence="8" type="ORF">LPJ61_003801</name>
</gene>
<evidence type="ECO:0000256" key="2">
    <source>
        <dbReference type="ARBA" id="ARBA00022525"/>
    </source>
</evidence>
<dbReference type="EMBL" id="JANBOI010000720">
    <property type="protein sequence ID" value="KAJ1728884.1"/>
    <property type="molecule type" value="Genomic_DNA"/>
</dbReference>
<evidence type="ECO:0000259" key="7">
    <source>
        <dbReference type="PROSITE" id="PS50240"/>
    </source>
</evidence>
<dbReference type="Gene3D" id="2.40.10.10">
    <property type="entry name" value="Trypsin-like serine proteases"/>
    <property type="match status" value="1"/>
</dbReference>
<feature type="signal peptide" evidence="6">
    <location>
        <begin position="1"/>
        <end position="19"/>
    </location>
</feature>
<dbReference type="AlphaFoldDB" id="A0A9W7YD63"/>
<dbReference type="PROSITE" id="PS00134">
    <property type="entry name" value="TRYPSIN_HIS"/>
    <property type="match status" value="1"/>
</dbReference>
<keyword evidence="6" id="KW-0732">Signal</keyword>
<dbReference type="PRINTS" id="PR00722">
    <property type="entry name" value="CHYMOTRYPSIN"/>
</dbReference>
<dbReference type="PROSITE" id="PS50240">
    <property type="entry name" value="TRYPSIN_DOM"/>
    <property type="match status" value="1"/>
</dbReference>
<dbReference type="PANTHER" id="PTHR24264:SF65">
    <property type="entry name" value="SRCR DOMAIN-CONTAINING PROTEIN"/>
    <property type="match status" value="1"/>
</dbReference>
<evidence type="ECO:0000256" key="4">
    <source>
        <dbReference type="ARBA" id="ARBA00022801"/>
    </source>
</evidence>
<comment type="caution">
    <text evidence="8">The sequence shown here is derived from an EMBL/GenBank/DDBJ whole genome shotgun (WGS) entry which is preliminary data.</text>
</comment>
<reference evidence="8" key="1">
    <citation type="submission" date="2022-07" db="EMBL/GenBank/DDBJ databases">
        <title>Phylogenomic reconstructions and comparative analyses of Kickxellomycotina fungi.</title>
        <authorList>
            <person name="Reynolds N.K."/>
            <person name="Stajich J.E."/>
            <person name="Barry K."/>
            <person name="Grigoriev I.V."/>
            <person name="Crous P."/>
            <person name="Smith M.E."/>
        </authorList>
    </citation>
    <scope>NUCLEOTIDE SEQUENCE</scope>
    <source>
        <strain evidence="8">BCRC 34381</strain>
    </source>
</reference>
<dbReference type="GO" id="GO:0006508">
    <property type="term" value="P:proteolysis"/>
    <property type="evidence" value="ECO:0007669"/>
    <property type="project" value="UniProtKB-KW"/>
</dbReference>
<evidence type="ECO:0000256" key="3">
    <source>
        <dbReference type="ARBA" id="ARBA00022670"/>
    </source>
</evidence>
<dbReference type="InterPro" id="IPR009003">
    <property type="entry name" value="Peptidase_S1_PA"/>
</dbReference>
<accession>A0A9W7YD63</accession>
<comment type="subcellular location">
    <subcellularLocation>
        <location evidence="1">Secreted</location>
    </subcellularLocation>
</comment>
<dbReference type="FunFam" id="2.40.10.10:FF:000068">
    <property type="entry name" value="transmembrane protease serine 2"/>
    <property type="match status" value="1"/>
</dbReference>
<name>A0A9W7YD63_9FUNG</name>
<evidence type="ECO:0000256" key="6">
    <source>
        <dbReference type="SAM" id="SignalP"/>
    </source>
</evidence>
<keyword evidence="2" id="KW-0964">Secreted</keyword>
<dbReference type="GO" id="GO:0005615">
    <property type="term" value="C:extracellular space"/>
    <property type="evidence" value="ECO:0007669"/>
    <property type="project" value="TreeGrafter"/>
</dbReference>
<dbReference type="OrthoDB" id="6380398at2759"/>
<dbReference type="PANTHER" id="PTHR24264">
    <property type="entry name" value="TRYPSIN-RELATED"/>
    <property type="match status" value="1"/>
</dbReference>
<sequence>MKMLARGLLPLFAATVASAGVVSLAGLLPLSPTGDLRVTNGTVAPQGMAPFLVRLALVSGNRQGLCGGTIIDSTTIVTAGHCVYLTDGSVRSASDIYVFYGSVSADSTAYVQATKVTLHPQYDSNSFRNDIAILRVPELKFVKGSVESVSVYDSNIAPKQAMAVYGWGTTRSHGTSADVPSSLLTQTVYVSEPKACQVIESRYDGANGMQICADSNYSVGVDVCQGDSGTGTTVTYKGVQYFAGLVSYGTNRYGDATCGERDSFGMYTRISYFLPWIKSLGSAPTSGPSIAPMATQTTAPVIEPTPTTTCYLFIICF</sequence>
<dbReference type="InterPro" id="IPR001314">
    <property type="entry name" value="Peptidase_S1A"/>
</dbReference>
<dbReference type="Proteomes" id="UP001143981">
    <property type="component" value="Unassembled WGS sequence"/>
</dbReference>
<keyword evidence="4" id="KW-0378">Hydrolase</keyword>
<dbReference type="InterPro" id="IPR001254">
    <property type="entry name" value="Trypsin_dom"/>
</dbReference>
<proteinExistence type="predicted"/>
<keyword evidence="3" id="KW-0645">Protease</keyword>
<dbReference type="InterPro" id="IPR018114">
    <property type="entry name" value="TRYPSIN_HIS"/>
</dbReference>
<feature type="domain" description="Peptidase S1" evidence="7">
    <location>
        <begin position="38"/>
        <end position="282"/>
    </location>
</feature>
<protein>
    <recommendedName>
        <fullName evidence="7">Peptidase S1 domain-containing protein</fullName>
    </recommendedName>
</protein>
<dbReference type="InterPro" id="IPR050127">
    <property type="entry name" value="Serine_Proteases_S1"/>
</dbReference>
<dbReference type="InterPro" id="IPR043504">
    <property type="entry name" value="Peptidase_S1_PA_chymotrypsin"/>
</dbReference>